<dbReference type="Proteomes" id="UP001324427">
    <property type="component" value="Unassembled WGS sequence"/>
</dbReference>
<dbReference type="EMBL" id="JAVFHQ010000029">
    <property type="protein sequence ID" value="KAK4543864.1"/>
    <property type="molecule type" value="Genomic_DNA"/>
</dbReference>
<evidence type="ECO:0000256" key="1">
    <source>
        <dbReference type="SAM" id="MobiDB-lite"/>
    </source>
</evidence>
<comment type="caution">
    <text evidence="2">The sequence shown here is derived from an EMBL/GenBank/DDBJ whole genome shotgun (WGS) entry which is preliminary data.</text>
</comment>
<accession>A0AAV9JGB8</accession>
<evidence type="ECO:0000313" key="2">
    <source>
        <dbReference type="EMBL" id="KAK4543864.1"/>
    </source>
</evidence>
<feature type="compositionally biased region" description="Gly residues" evidence="1">
    <location>
        <begin position="217"/>
        <end position="228"/>
    </location>
</feature>
<proteinExistence type="predicted"/>
<sequence>MVKDGISIFMVDATGKHQAVTHDLNLTKFRALSDLPVTGCHNPKLPRNSVILPQGTADAKAAARITTWIAKSDISAPKPLSPDVLELEHFDDCVNVLATSHALRIKRDARGDQLRDAIYAYIKQGPLSFNEFAMVVDYLHYDVGLVKTAKHAVMFSKAKGGARTPPEMGRIEAFAREWGFWGEMVGIEKEIFGGMEERERRDQADAAAAAARRGRRGGPGGPGFTVVR</sequence>
<gene>
    <name evidence="2" type="ORF">LTR36_004897</name>
</gene>
<organism evidence="2 3">
    <name type="scientific">Oleoguttula mirabilis</name>
    <dbReference type="NCBI Taxonomy" id="1507867"/>
    <lineage>
        <taxon>Eukaryota</taxon>
        <taxon>Fungi</taxon>
        <taxon>Dikarya</taxon>
        <taxon>Ascomycota</taxon>
        <taxon>Pezizomycotina</taxon>
        <taxon>Dothideomycetes</taxon>
        <taxon>Dothideomycetidae</taxon>
        <taxon>Mycosphaerellales</taxon>
        <taxon>Teratosphaeriaceae</taxon>
        <taxon>Oleoguttula</taxon>
    </lineage>
</organism>
<protein>
    <submittedName>
        <fullName evidence="2">Uncharacterized protein</fullName>
    </submittedName>
</protein>
<name>A0AAV9JGB8_9PEZI</name>
<feature type="region of interest" description="Disordered" evidence="1">
    <location>
        <begin position="202"/>
        <end position="228"/>
    </location>
</feature>
<dbReference type="AlphaFoldDB" id="A0AAV9JGB8"/>
<keyword evidence="3" id="KW-1185">Reference proteome</keyword>
<reference evidence="2 3" key="1">
    <citation type="submission" date="2021-11" db="EMBL/GenBank/DDBJ databases">
        <title>Black yeast isolated from Biological Soil Crust.</title>
        <authorList>
            <person name="Kurbessoian T."/>
        </authorList>
    </citation>
    <scope>NUCLEOTIDE SEQUENCE [LARGE SCALE GENOMIC DNA]</scope>
    <source>
        <strain evidence="2 3">CCFEE 5522</strain>
    </source>
</reference>
<evidence type="ECO:0000313" key="3">
    <source>
        <dbReference type="Proteomes" id="UP001324427"/>
    </source>
</evidence>